<protein>
    <submittedName>
        <fullName evidence="1">Dynein heavy chain</fullName>
    </submittedName>
</protein>
<feature type="non-terminal residue" evidence="1">
    <location>
        <position position="112"/>
    </location>
</feature>
<gene>
    <name evidence="1" type="ORF">TPC1_15558</name>
</gene>
<name>A0A146K9S7_9EUKA</name>
<accession>A0A146K9S7</accession>
<proteinExistence type="predicted"/>
<evidence type="ECO:0000313" key="1">
    <source>
        <dbReference type="EMBL" id="JAP92485.1"/>
    </source>
</evidence>
<organism evidence="1">
    <name type="scientific">Trepomonas sp. PC1</name>
    <dbReference type="NCBI Taxonomy" id="1076344"/>
    <lineage>
        <taxon>Eukaryota</taxon>
        <taxon>Metamonada</taxon>
        <taxon>Diplomonadida</taxon>
        <taxon>Hexamitidae</taxon>
        <taxon>Hexamitinae</taxon>
        <taxon>Trepomonas</taxon>
    </lineage>
</organism>
<reference evidence="1" key="1">
    <citation type="submission" date="2015-07" db="EMBL/GenBank/DDBJ databases">
        <title>Adaptation to a free-living lifestyle via gene acquisitions in the diplomonad Trepomonas sp. PC1.</title>
        <authorList>
            <person name="Xu F."/>
            <person name="Jerlstrom-Hultqvist J."/>
            <person name="Kolisko M."/>
            <person name="Simpson A.G.B."/>
            <person name="Roger A.J."/>
            <person name="Svard S.G."/>
            <person name="Andersson J.O."/>
        </authorList>
    </citation>
    <scope>NUCLEOTIDE SEQUENCE</scope>
    <source>
        <strain evidence="1">PC1</strain>
    </source>
</reference>
<sequence length="112" mass="13352">KKAKQTNTVLQNVANATAYNIQKMKALVRLADYMVVEKMVDYLVKTNKDLFDVMFGLEIEQKEDIEQQIAFQQFKMLETQYFNMPEHIRKFYKLPEAVEERKTTDFTLLEDF</sequence>
<feature type="non-terminal residue" evidence="1">
    <location>
        <position position="1"/>
    </location>
</feature>
<dbReference type="AlphaFoldDB" id="A0A146K9S7"/>
<dbReference type="EMBL" id="GDID01004121">
    <property type="protein sequence ID" value="JAP92485.1"/>
    <property type="molecule type" value="Transcribed_RNA"/>
</dbReference>